<feature type="domain" description="Ig-like" evidence="1">
    <location>
        <begin position="216"/>
        <end position="309"/>
    </location>
</feature>
<feature type="domain" description="Ig-like" evidence="1">
    <location>
        <begin position="894"/>
        <end position="985"/>
    </location>
</feature>
<comment type="caution">
    <text evidence="2">The sequence shown here is derived from an EMBL/GenBank/DDBJ whole genome shotgun (WGS) entry which is preliminary data.</text>
</comment>
<dbReference type="InterPro" id="IPR036179">
    <property type="entry name" value="Ig-like_dom_sf"/>
</dbReference>
<dbReference type="Gene3D" id="2.60.40.10">
    <property type="entry name" value="Immunoglobulins"/>
    <property type="match status" value="12"/>
</dbReference>
<protein>
    <submittedName>
        <fullName evidence="2">Titin-like isoform X1</fullName>
    </submittedName>
</protein>
<gene>
    <name evidence="2" type="ORF">B4U80_09902</name>
</gene>
<dbReference type="PROSITE" id="PS50835">
    <property type="entry name" value="IG_LIKE"/>
    <property type="match status" value="12"/>
</dbReference>
<dbReference type="SMART" id="SM00408">
    <property type="entry name" value="IGc2"/>
    <property type="match status" value="9"/>
</dbReference>
<feature type="domain" description="Ig-like" evidence="1">
    <location>
        <begin position="349"/>
        <end position="442"/>
    </location>
</feature>
<feature type="domain" description="Ig-like" evidence="1">
    <location>
        <begin position="622"/>
        <end position="715"/>
    </location>
</feature>
<dbReference type="PANTHER" id="PTHR47633">
    <property type="entry name" value="IMMUNOGLOBULIN"/>
    <property type="match status" value="1"/>
</dbReference>
<dbReference type="SMART" id="SM00409">
    <property type="entry name" value="IG"/>
    <property type="match status" value="12"/>
</dbReference>
<feature type="domain" description="Ig-like" evidence="1">
    <location>
        <begin position="1159"/>
        <end position="1252"/>
    </location>
</feature>
<accession>A0A443SDI7</accession>
<feature type="domain" description="Ig-like" evidence="1">
    <location>
        <begin position="1560"/>
        <end position="1597"/>
    </location>
</feature>
<dbReference type="InterPro" id="IPR003598">
    <property type="entry name" value="Ig_sub2"/>
</dbReference>
<dbReference type="InterPro" id="IPR003599">
    <property type="entry name" value="Ig_sub"/>
</dbReference>
<dbReference type="InterPro" id="IPR007110">
    <property type="entry name" value="Ig-like_dom"/>
</dbReference>
<keyword evidence="3" id="KW-1185">Reference proteome</keyword>
<dbReference type="InterPro" id="IPR013783">
    <property type="entry name" value="Ig-like_fold"/>
</dbReference>
<feature type="domain" description="Ig-like" evidence="1">
    <location>
        <begin position="754"/>
        <end position="847"/>
    </location>
</feature>
<evidence type="ECO:0000313" key="3">
    <source>
        <dbReference type="Proteomes" id="UP000288716"/>
    </source>
</evidence>
<feature type="domain" description="Ig-like" evidence="1">
    <location>
        <begin position="1422"/>
        <end position="1513"/>
    </location>
</feature>
<dbReference type="EMBL" id="NCKV01003559">
    <property type="protein sequence ID" value="RWS25572.1"/>
    <property type="molecule type" value="Genomic_DNA"/>
</dbReference>
<feature type="domain" description="Ig-like" evidence="1">
    <location>
        <begin position="489"/>
        <end position="580"/>
    </location>
</feature>
<proteinExistence type="predicted"/>
<dbReference type="VEuPathDB" id="VectorBase:LDEU006468"/>
<dbReference type="FunFam" id="2.60.40.10:FF:000119">
    <property type="entry name" value="Sallimus, isoform P"/>
    <property type="match status" value="5"/>
</dbReference>
<feature type="non-terminal residue" evidence="2">
    <location>
        <position position="1685"/>
    </location>
</feature>
<dbReference type="FunFam" id="2.60.40.10:FF:000962">
    <property type="entry name" value="titin isoform X1"/>
    <property type="match status" value="6"/>
</dbReference>
<dbReference type="OrthoDB" id="6612025at2759"/>
<dbReference type="Proteomes" id="UP000288716">
    <property type="component" value="Unassembled WGS sequence"/>
</dbReference>
<dbReference type="Pfam" id="PF07679">
    <property type="entry name" value="I-set"/>
    <property type="match status" value="12"/>
</dbReference>
<feature type="domain" description="Ig-like" evidence="1">
    <location>
        <begin position="1027"/>
        <end position="1120"/>
    </location>
</feature>
<feature type="domain" description="Ig-like" evidence="1">
    <location>
        <begin position="1290"/>
        <end position="1380"/>
    </location>
</feature>
<dbReference type="FunFam" id="2.60.40.10:FF:000697">
    <property type="entry name" value="titin isoform X1"/>
    <property type="match status" value="1"/>
</dbReference>
<organism evidence="2 3">
    <name type="scientific">Leptotrombidium deliense</name>
    <dbReference type="NCBI Taxonomy" id="299467"/>
    <lineage>
        <taxon>Eukaryota</taxon>
        <taxon>Metazoa</taxon>
        <taxon>Ecdysozoa</taxon>
        <taxon>Arthropoda</taxon>
        <taxon>Chelicerata</taxon>
        <taxon>Arachnida</taxon>
        <taxon>Acari</taxon>
        <taxon>Acariformes</taxon>
        <taxon>Trombidiformes</taxon>
        <taxon>Prostigmata</taxon>
        <taxon>Anystina</taxon>
        <taxon>Parasitengona</taxon>
        <taxon>Trombiculoidea</taxon>
        <taxon>Trombiculidae</taxon>
        <taxon>Leptotrombidium</taxon>
    </lineage>
</organism>
<evidence type="ECO:0000313" key="2">
    <source>
        <dbReference type="EMBL" id="RWS25572.1"/>
    </source>
</evidence>
<feature type="domain" description="Ig-like" evidence="1">
    <location>
        <begin position="77"/>
        <end position="173"/>
    </location>
</feature>
<dbReference type="STRING" id="299467.A0A443SDI7"/>
<reference evidence="2 3" key="1">
    <citation type="journal article" date="2018" name="Gigascience">
        <title>Genomes of trombidid mites reveal novel predicted allergens and laterally-transferred genes associated with secondary metabolism.</title>
        <authorList>
            <person name="Dong X."/>
            <person name="Chaisiri K."/>
            <person name="Xia D."/>
            <person name="Armstrong S.D."/>
            <person name="Fang Y."/>
            <person name="Donnelly M.J."/>
            <person name="Kadowaki T."/>
            <person name="McGarry J.W."/>
            <person name="Darby A.C."/>
            <person name="Makepeace B.L."/>
        </authorList>
    </citation>
    <scope>NUCLEOTIDE SEQUENCE [LARGE SCALE GENOMIC DNA]</scope>
    <source>
        <strain evidence="2">UoL-UT</strain>
    </source>
</reference>
<dbReference type="PANTHER" id="PTHR47633:SF4">
    <property type="entry name" value="MYOPALLADIN ISOFORM X1"/>
    <property type="match status" value="1"/>
</dbReference>
<dbReference type="InterPro" id="IPR013098">
    <property type="entry name" value="Ig_I-set"/>
</dbReference>
<evidence type="ECO:0000259" key="1">
    <source>
        <dbReference type="PROSITE" id="PS50835"/>
    </source>
</evidence>
<sequence length="1685" mass="192043">MEDGWYQCTAQNQAGSTATRARVFVTVEEKSFSEQSYLFLPKPQRVIEPEAPPPSETIYLRHIERAAPHTPHDDDSPQFTEKPKFLVPIKDVRVAEGERVIFETRLLPIGDPALTVEWYLNGRLVEASSRLMTTFRFGYVSLQILYVYKSDIGTYTCRAVNENGEAVTTASLTVTEKSVIDTESQHPESIEAIRHLEDYEHYKRRDSIDESVRMKPRFKGPLRGPEQLTEGQNVHFETRLEPENDESMTVEWYFNGRPLTSGHRFKTYFDFGYVALDILYAYPQDSGTFTVVARNKLGEDVLNKEIRVSAMKTVDTSTLHDRSMHEIQRLEGWKYQRQTDQFDETYGPPKFTTPITGPHEITEGESVHYKCRVTPTDDPDLKVMWFVNDHELILGSRFNFTYDFGYVSLDIAAAMPSDAGIYKCVAVNKAGQDVVTTSLKVKSVGTVITDLGIPEQRQYIEKTEELEEYQKRQTRQAFLDLESTPNQAPVFKTQLVDQLNIMENKTAHFEATLEPQGDPNMKIEWFKDGQLLQASSRITTFSNFGYVALTIKSVDNRDDGVYTCVATNKLGSAQTSARLTSISLKSIIVESQFSEGMEKMSRLEHTKFKAAEFQDQEVNEKPKFIKPLSGPESVKEGQSAHFETRLEPKNDPTMTVEWFHNGKPLRSGHRFITSYDFGYVALDILYAYPEDNGTYTVVAKNKLGEDVLHKQFNVTAAKTIDTSTLHDRSVHEIQRLEGYKYQRPEEPEKTYGPPKFITPISGPHDVTEGDTVHFKCQVIPNDDPDLKVMWFVNERELVLGSRVNLTYDFGYVSLEITCIMPSDAGIYKCVAVNKMGQDVVTTSLKVKSVGTIITDLGIPEQKQYIEKTEELEEYQRRQTRQAFLDLEATPKQAPVFTTQLVDQLNIMENKTAHFEATLEPQGDPNMKIEWYKDGQLLQASSRITTFSNFGYVALTIKSIDNRDDGVYKCVAKNSLGSAETSARLTSVSLKSIIVESQFSEGLEKMSKLEESKFKAAEFHEQEINQKPKFIKPLSGPENVNEGQSAHFETRLEPKGDPTMTVEWFHNGKPLRSGHRFITSYDFGYVALDILYSYPEDNGTFTVVAKNKLGEDVLHKQFNVKASKTIDTSTLHDRSVHEIQRLEAYKHDKPVEPETTYGPPKFTTPISGPQNITEGQSVHFTCHVTPAEDPNLKVMWFVDNRELISGSRFNFTYDFGYVSLEIASAMPYDAGLYRCVAINKAGQDVVTTSLKVKSVGTIITDLGIPEQRQYIEKTEELEEYQRQSRKEFLDLEVTTNQAPLNVVENRTVHFEATLEPKGDSSMKIEWFKDGQLLQASSRITTFYNFGYVALTIKSVDDRDNGVYTCVATNRNGSAQTSARLTSVSQKSIIVESQFSEGMEKMSRLEESKFKSAEFHDYEILQKPKFIKPLSTLERLNEGQRAHFETRLEPIGDPTMTVQWYHNGKPLQTGHRFITSYDFGYVALDILYVYAEDSGEYSVRAVNDLGEDMVKASLNIRGKPSLIYHTQLPKEMESGVMKIAEMEASWSRFEQEEEAHPEPCAPVFVTKLEPQVVNEGEPVKFSCRIVGHPRPRIFWVLNGNTVVSGSRYKLSYDGMYYLDIPRSRQYDQGKIEVFARNVKGEAYCWTTLEVKPKHDDYRVVLKNSPRPWYDDGVGRYQRERKATELEK</sequence>
<name>A0A443SDI7_9ACAR</name>
<dbReference type="SUPFAM" id="SSF48726">
    <property type="entry name" value="Immunoglobulin"/>
    <property type="match status" value="12"/>
</dbReference>